<reference evidence="6" key="1">
    <citation type="submission" date="2014-08" db="EMBL/GenBank/DDBJ databases">
        <authorList>
            <person name="Murali S."/>
            <person name="Richards S."/>
            <person name="Bandaranaike D."/>
            <person name="Bellair M."/>
            <person name="Blankenburg K."/>
            <person name="Chao H."/>
            <person name="Dinh H."/>
            <person name="Doddapaneni H."/>
            <person name="Dugan-Rocha S."/>
            <person name="Elkadiri S."/>
            <person name="Gnanaolivu R."/>
            <person name="Hughes D."/>
            <person name="Lee S."/>
            <person name="Li M."/>
            <person name="Ming W."/>
            <person name="Munidasa M."/>
            <person name="Muniz J."/>
            <person name="Nguyen L."/>
            <person name="Osuji N."/>
            <person name="Pu L.-L."/>
            <person name="Puazo M."/>
            <person name="Skinner E."/>
            <person name="Qu C."/>
            <person name="Quiroz J."/>
            <person name="Raj R."/>
            <person name="Weissenberger G."/>
            <person name="Xin Y."/>
            <person name="Zou X."/>
            <person name="Han Y."/>
            <person name="Worley K."/>
            <person name="Muzny D."/>
            <person name="Gibbs R."/>
        </authorList>
    </citation>
    <scope>NUCLEOTIDE SEQUENCE</scope>
    <source>
        <strain evidence="6">HAZT.00-mixed</strain>
        <tissue evidence="6">Whole organism</tissue>
    </source>
</reference>
<dbReference type="InterPro" id="IPR013126">
    <property type="entry name" value="Hsp_70_fam"/>
</dbReference>
<dbReference type="InterPro" id="IPR029047">
    <property type="entry name" value="HSP70_peptide-bd_sf"/>
</dbReference>
<evidence type="ECO:0000256" key="5">
    <source>
        <dbReference type="SAM" id="Coils"/>
    </source>
</evidence>
<organism evidence="6">
    <name type="scientific">Hyalella azteca</name>
    <name type="common">Amphipod</name>
    <dbReference type="NCBI Taxonomy" id="294128"/>
    <lineage>
        <taxon>Eukaryota</taxon>
        <taxon>Metazoa</taxon>
        <taxon>Ecdysozoa</taxon>
        <taxon>Arthropoda</taxon>
        <taxon>Crustacea</taxon>
        <taxon>Multicrustacea</taxon>
        <taxon>Malacostraca</taxon>
        <taxon>Eumalacostraca</taxon>
        <taxon>Peracarida</taxon>
        <taxon>Amphipoda</taxon>
        <taxon>Senticaudata</taxon>
        <taxon>Talitrida</taxon>
        <taxon>Talitroidea</taxon>
        <taxon>Hyalellidae</taxon>
        <taxon>Hyalella</taxon>
    </lineage>
</organism>
<dbReference type="PROSITE" id="PS01036">
    <property type="entry name" value="HSP70_3"/>
    <property type="match status" value="1"/>
</dbReference>
<dbReference type="OrthoDB" id="6375249at2759"/>
<dbReference type="Proteomes" id="UP000711488">
    <property type="component" value="Unassembled WGS sequence"/>
</dbReference>
<dbReference type="FunFam" id="3.30.420.40:FF:000026">
    <property type="entry name" value="Heat shock protein 70"/>
    <property type="match status" value="1"/>
</dbReference>
<dbReference type="PROSITE" id="PS00297">
    <property type="entry name" value="HSP70_1"/>
    <property type="match status" value="1"/>
</dbReference>
<accession>A0A6A0H010</accession>
<evidence type="ECO:0000256" key="1">
    <source>
        <dbReference type="ARBA" id="ARBA00007381"/>
    </source>
</evidence>
<dbReference type="EMBL" id="JQDR03010310">
    <property type="protein sequence ID" value="KAA0194429.1"/>
    <property type="molecule type" value="Genomic_DNA"/>
</dbReference>
<keyword evidence="3 4" id="KW-0067">ATP-binding</keyword>
<gene>
    <name evidence="6" type="ORF">HAZT_HAZT008189</name>
</gene>
<dbReference type="FunFam" id="3.90.640.10:FF:000010">
    <property type="entry name" value="heat shock 70 kDa protein 14"/>
    <property type="match status" value="1"/>
</dbReference>
<dbReference type="PRINTS" id="PR00301">
    <property type="entry name" value="HEATSHOCK70"/>
</dbReference>
<dbReference type="SUPFAM" id="SSF100920">
    <property type="entry name" value="Heat shock protein 70kD (HSP70), peptide-binding domain"/>
    <property type="match status" value="1"/>
</dbReference>
<sequence length="622" mass="69664">MSDVQTPAIGIDLGTTNSCVAVVLNGRVEVIANEMGKRITPSCVAFTEEERLIGHAAKYQAIFNSKNTIFDAKRLMGMKYHDENIQNRIRLWPFNVVESSGHPRFRVQYKNEMKDFSPEEISAMILQKMKAIAETYIGSPVKDAVVTVPAYFNDSQRQATMDAGKIAGLNIVSLLNEPSAAAIAYGFNQKKGMRQNVLVFDFGGGTFDVAILSITENDFEVIATSGDTSLGGSDIDERLVVHFIEEIKKKHNKDISDKEIKVKNEEDSSKILTKLRNACERAKRNLSSSTQSEVLSESLFDGIDFRANLSQTRLTKLCSDLFTKTINIVEAVLESSKMGVDDIDEIVLAGGSTRIPKIQELLQGKFNNKKLNHKIHPDEAVAYGAAVYAASISSDKTIENIKFVDVAPLTLGINVLGNLMSPIIPRNTKLPATVMKKYVTTVDYQSGVDIKVYEGERLSSDENNLLGEFSLENIQPAKKGIPQIEVSFVVDMNGILTVTAEDTATGRNEEIVIRCNKGRLPKHEVERMITEAKEFQKEDDKKEKLRAARHELETLCVEVKDLISEQRDDDLENLELDNFWGVYTDTEEWLDEAEQATEEEYRSRYDALVENERLFVSYAVRR</sequence>
<evidence type="ECO:0000256" key="4">
    <source>
        <dbReference type="RuleBase" id="RU003322"/>
    </source>
</evidence>
<dbReference type="InterPro" id="IPR043129">
    <property type="entry name" value="ATPase_NBD"/>
</dbReference>
<evidence type="ECO:0000256" key="3">
    <source>
        <dbReference type="ARBA" id="ARBA00022840"/>
    </source>
</evidence>
<dbReference type="GO" id="GO:0006950">
    <property type="term" value="P:response to stress"/>
    <property type="evidence" value="ECO:0007669"/>
    <property type="project" value="UniProtKB-ARBA"/>
</dbReference>
<dbReference type="FunFam" id="2.60.34.10:FF:000012">
    <property type="entry name" value="Heat shock 70 kDa protein"/>
    <property type="match status" value="1"/>
</dbReference>
<comment type="caution">
    <text evidence="6">The sequence shown here is derived from an EMBL/GenBank/DDBJ whole genome shotgun (WGS) entry which is preliminary data.</text>
</comment>
<dbReference type="CDD" id="cd24028">
    <property type="entry name" value="ASKHA_NBD_HSP70_HSPA1-like"/>
    <property type="match status" value="1"/>
</dbReference>
<dbReference type="GO" id="GO:0140662">
    <property type="term" value="F:ATP-dependent protein folding chaperone"/>
    <property type="evidence" value="ECO:0007669"/>
    <property type="project" value="InterPro"/>
</dbReference>
<evidence type="ECO:0000256" key="2">
    <source>
        <dbReference type="ARBA" id="ARBA00022741"/>
    </source>
</evidence>
<protein>
    <submittedName>
        <fullName evidence="6">Uncharacterized protein</fullName>
    </submittedName>
</protein>
<dbReference type="FunFam" id="3.30.30.30:FF:000001">
    <property type="entry name" value="heat shock 70 kDa protein-like"/>
    <property type="match status" value="1"/>
</dbReference>
<dbReference type="Gene3D" id="3.30.30.30">
    <property type="match status" value="1"/>
</dbReference>
<reference evidence="6" key="3">
    <citation type="submission" date="2019-06" db="EMBL/GenBank/DDBJ databases">
        <authorList>
            <person name="Poynton C."/>
            <person name="Hasenbein S."/>
            <person name="Benoit J.B."/>
            <person name="Sepulveda M.S."/>
            <person name="Poelchau M.F."/>
            <person name="Murali S.C."/>
            <person name="Chen S."/>
            <person name="Glastad K.M."/>
            <person name="Werren J.H."/>
            <person name="Vineis J.H."/>
            <person name="Bowen J.L."/>
            <person name="Friedrich M."/>
            <person name="Jones J."/>
            <person name="Robertson H.M."/>
            <person name="Feyereisen R."/>
            <person name="Mechler-Hickson A."/>
            <person name="Mathers N."/>
            <person name="Lee C.E."/>
            <person name="Colbourne J.K."/>
            <person name="Biales A."/>
            <person name="Johnston J.S."/>
            <person name="Wellborn G.A."/>
            <person name="Rosendale A.J."/>
            <person name="Cridge A.G."/>
            <person name="Munoz-Torres M.C."/>
            <person name="Bain P.A."/>
            <person name="Manny A.R."/>
            <person name="Major K.M."/>
            <person name="Lambert F.N."/>
            <person name="Vulpe C.D."/>
            <person name="Tuck P."/>
            <person name="Blalock B.J."/>
            <person name="Lin Y.-Y."/>
            <person name="Smith M.E."/>
            <person name="Ochoa-Acuna H."/>
            <person name="Chen M.-J.M."/>
            <person name="Childers C.P."/>
            <person name="Qu J."/>
            <person name="Dugan S."/>
            <person name="Lee S.L."/>
            <person name="Chao H."/>
            <person name="Dinh H."/>
            <person name="Han Y."/>
            <person name="Doddapaneni H."/>
            <person name="Worley K.C."/>
            <person name="Muzny D.M."/>
            <person name="Gibbs R.A."/>
            <person name="Richards S."/>
        </authorList>
    </citation>
    <scope>NUCLEOTIDE SEQUENCE</scope>
    <source>
        <strain evidence="6">HAZT.00-mixed</strain>
        <tissue evidence="6">Whole organism</tissue>
    </source>
</reference>
<dbReference type="Pfam" id="PF00012">
    <property type="entry name" value="HSP70"/>
    <property type="match status" value="1"/>
</dbReference>
<feature type="coiled-coil region" evidence="5">
    <location>
        <begin position="248"/>
        <end position="292"/>
    </location>
</feature>
<proteinExistence type="inferred from homology"/>
<name>A0A6A0H010_HYAAZ</name>
<comment type="similarity">
    <text evidence="1 4">Belongs to the heat shock protein 70 family.</text>
</comment>
<dbReference type="Gene3D" id="3.30.420.40">
    <property type="match status" value="2"/>
</dbReference>
<dbReference type="Gene3D" id="2.60.34.10">
    <property type="entry name" value="Substrate Binding Domain Of DNAk, Chain A, domain 1"/>
    <property type="match status" value="1"/>
</dbReference>
<dbReference type="SUPFAM" id="SSF53067">
    <property type="entry name" value="Actin-like ATPase domain"/>
    <property type="match status" value="2"/>
</dbReference>
<dbReference type="InterPro" id="IPR018181">
    <property type="entry name" value="Heat_shock_70_CS"/>
</dbReference>
<dbReference type="PANTHER" id="PTHR19375">
    <property type="entry name" value="HEAT SHOCK PROTEIN 70KDA"/>
    <property type="match status" value="1"/>
</dbReference>
<reference evidence="6" key="2">
    <citation type="journal article" date="2018" name="Environ. Sci. Technol.">
        <title>The Toxicogenome of Hyalella azteca: A Model for Sediment Ecotoxicology and Evolutionary Toxicology.</title>
        <authorList>
            <person name="Poynton H.C."/>
            <person name="Hasenbein S."/>
            <person name="Benoit J.B."/>
            <person name="Sepulveda M.S."/>
            <person name="Poelchau M.F."/>
            <person name="Hughes D.S.T."/>
            <person name="Murali S.C."/>
            <person name="Chen S."/>
            <person name="Glastad K.M."/>
            <person name="Goodisman M.A.D."/>
            <person name="Werren J.H."/>
            <person name="Vineis J.H."/>
            <person name="Bowen J.L."/>
            <person name="Friedrich M."/>
            <person name="Jones J."/>
            <person name="Robertson H.M."/>
            <person name="Feyereisen R."/>
            <person name="Mechler-Hickson A."/>
            <person name="Mathers N."/>
            <person name="Lee C.E."/>
            <person name="Colbourne J.K."/>
            <person name="Biales A."/>
            <person name="Johnston J.S."/>
            <person name="Wellborn G.A."/>
            <person name="Rosendale A.J."/>
            <person name="Cridge A.G."/>
            <person name="Munoz-Torres M.C."/>
            <person name="Bain P.A."/>
            <person name="Manny A.R."/>
            <person name="Major K.M."/>
            <person name="Lambert F.N."/>
            <person name="Vulpe C.D."/>
            <person name="Tuck P."/>
            <person name="Blalock B.J."/>
            <person name="Lin Y.Y."/>
            <person name="Smith M.E."/>
            <person name="Ochoa-Acuna H."/>
            <person name="Chen M.M."/>
            <person name="Childers C.P."/>
            <person name="Qu J."/>
            <person name="Dugan S."/>
            <person name="Lee S.L."/>
            <person name="Chao H."/>
            <person name="Dinh H."/>
            <person name="Han Y."/>
            <person name="Doddapaneni H."/>
            <person name="Worley K.C."/>
            <person name="Muzny D.M."/>
            <person name="Gibbs R.A."/>
            <person name="Richards S."/>
        </authorList>
    </citation>
    <scope>NUCLEOTIDE SEQUENCE</scope>
    <source>
        <strain evidence="6">HAZT.00-mixed</strain>
        <tissue evidence="6">Whole organism</tissue>
    </source>
</reference>
<keyword evidence="2 4" id="KW-0547">Nucleotide-binding</keyword>
<evidence type="ECO:0000313" key="6">
    <source>
        <dbReference type="EMBL" id="KAA0194429.1"/>
    </source>
</evidence>
<dbReference type="GO" id="GO:0005524">
    <property type="term" value="F:ATP binding"/>
    <property type="evidence" value="ECO:0007669"/>
    <property type="project" value="UniProtKB-KW"/>
</dbReference>
<keyword evidence="5" id="KW-0175">Coiled coil</keyword>
<dbReference type="Gene3D" id="3.90.640.10">
    <property type="entry name" value="Actin, Chain A, domain 4"/>
    <property type="match status" value="1"/>
</dbReference>
<dbReference type="AlphaFoldDB" id="A0A6A0H010"/>